<feature type="transmembrane region" description="Helical" evidence="1">
    <location>
        <begin position="17"/>
        <end position="37"/>
    </location>
</feature>
<evidence type="ECO:0000256" key="1">
    <source>
        <dbReference type="SAM" id="Phobius"/>
    </source>
</evidence>
<organism evidence="2 3">
    <name type="scientific">Sporolactobacillus terrae</name>
    <dbReference type="NCBI Taxonomy" id="269673"/>
    <lineage>
        <taxon>Bacteria</taxon>
        <taxon>Bacillati</taxon>
        <taxon>Bacillota</taxon>
        <taxon>Bacilli</taxon>
        <taxon>Bacillales</taxon>
        <taxon>Sporolactobacillaceae</taxon>
        <taxon>Sporolactobacillus</taxon>
    </lineage>
</organism>
<feature type="transmembrane region" description="Helical" evidence="1">
    <location>
        <begin position="43"/>
        <end position="59"/>
    </location>
</feature>
<dbReference type="Proteomes" id="UP000285882">
    <property type="component" value="Chromosome"/>
</dbReference>
<dbReference type="EMBL" id="CP025688">
    <property type="protein sequence ID" value="QAA23543.1"/>
    <property type="molecule type" value="Genomic_DNA"/>
</dbReference>
<protein>
    <submittedName>
        <fullName evidence="2">Uncharacterized protein</fullName>
    </submittedName>
</protein>
<keyword evidence="1" id="KW-0472">Membrane</keyword>
<keyword evidence="1" id="KW-1133">Transmembrane helix</keyword>
<proteinExistence type="predicted"/>
<name>A0ABX5QA84_9BACL</name>
<keyword evidence="1" id="KW-0812">Transmembrane</keyword>
<evidence type="ECO:0000313" key="2">
    <source>
        <dbReference type="EMBL" id="QAA23543.1"/>
    </source>
</evidence>
<reference evidence="2 3" key="1">
    <citation type="submission" date="2018-01" db="EMBL/GenBank/DDBJ databases">
        <title>Complete genome sequencing of Sporolactobacillus terrae DLG3.</title>
        <authorList>
            <person name="Nam Y.-D."/>
            <person name="Kang J."/>
            <person name="Chung W.-H."/>
        </authorList>
    </citation>
    <scope>NUCLEOTIDE SEQUENCE [LARGE SCALE GENOMIC DNA]</scope>
    <source>
        <strain evidence="2 3">DLG3</strain>
    </source>
</reference>
<sequence length="72" mass="8674">MNEFLTDLKKRFTGKRLVFLTIPYLVILLSFLFLPYLGPYESMILLVLLISYAVANWIWDRFDRKRNQNKNC</sequence>
<gene>
    <name evidence="2" type="ORF">C0674_13560</name>
</gene>
<evidence type="ECO:0000313" key="3">
    <source>
        <dbReference type="Proteomes" id="UP000285882"/>
    </source>
</evidence>
<keyword evidence="3" id="KW-1185">Reference proteome</keyword>
<accession>A0ABX5QA84</accession>